<organism evidence="3 4">
    <name type="scientific">Streptomyces armeniacus</name>
    <dbReference type="NCBI Taxonomy" id="83291"/>
    <lineage>
        <taxon>Bacteria</taxon>
        <taxon>Bacillati</taxon>
        <taxon>Actinomycetota</taxon>
        <taxon>Actinomycetes</taxon>
        <taxon>Kitasatosporales</taxon>
        <taxon>Streptomycetaceae</taxon>
        <taxon>Streptomyces</taxon>
    </lineage>
</organism>
<protein>
    <recommendedName>
        <fullName evidence="2">Thiopeptide-type bacteriocin biosynthesis domain-containing protein</fullName>
    </recommendedName>
</protein>
<dbReference type="Pfam" id="PF14028">
    <property type="entry name" value="Lant_dehydr_C"/>
    <property type="match status" value="1"/>
</dbReference>
<feature type="compositionally biased region" description="Basic and acidic residues" evidence="1">
    <location>
        <begin position="279"/>
        <end position="291"/>
    </location>
</feature>
<name>A0A345XJB8_9ACTN</name>
<dbReference type="InterPro" id="IPR023809">
    <property type="entry name" value="Thiopep_bacteriocin_synth_dom"/>
</dbReference>
<feature type="domain" description="Thiopeptide-type bacteriocin biosynthesis" evidence="2">
    <location>
        <begin position="2"/>
        <end position="345"/>
    </location>
</feature>
<dbReference type="NCBIfam" id="NF045556">
    <property type="entry name" value="TbtD_PbtD_pyrid"/>
    <property type="match status" value="1"/>
</dbReference>
<dbReference type="Proteomes" id="UP000254425">
    <property type="component" value="Chromosome"/>
</dbReference>
<reference evidence="3 4" key="1">
    <citation type="submission" date="2018-07" db="EMBL/GenBank/DDBJ databases">
        <title>Draft genome of the type strain Streptomyces armeniacus ATCC 15676.</title>
        <authorList>
            <person name="Labana P."/>
            <person name="Gosse J.T."/>
            <person name="Boddy C.N."/>
        </authorList>
    </citation>
    <scope>NUCLEOTIDE SEQUENCE [LARGE SCALE GENOMIC DNA]</scope>
    <source>
        <strain evidence="3 4">ATCC 15676</strain>
    </source>
</reference>
<evidence type="ECO:0000313" key="4">
    <source>
        <dbReference type="Proteomes" id="UP000254425"/>
    </source>
</evidence>
<accession>A0A345XJB8</accession>
<dbReference type="RefSeq" id="WP_245997526.1">
    <property type="nucleotide sequence ID" value="NZ_CP031320.1"/>
</dbReference>
<evidence type="ECO:0000256" key="1">
    <source>
        <dbReference type="SAM" id="MobiDB-lite"/>
    </source>
</evidence>
<feature type="region of interest" description="Disordered" evidence="1">
    <location>
        <begin position="268"/>
        <end position="300"/>
    </location>
</feature>
<evidence type="ECO:0000313" key="3">
    <source>
        <dbReference type="EMBL" id="AXK31734.1"/>
    </source>
</evidence>
<dbReference type="EMBL" id="CP031320">
    <property type="protein sequence ID" value="AXK31734.1"/>
    <property type="molecule type" value="Genomic_DNA"/>
</dbReference>
<dbReference type="InterPro" id="IPR054643">
    <property type="entry name" value="TbtD_PbtD_pyrid"/>
</dbReference>
<sequence>MWRSFHIHYYDTDKSGLLLDAVRPLVELISPHVDNVHYLLHWLRGPHVRINVHAEPHVFARTVLPALDALIPPYLAEHPSRARVDTAALAHQHRRLAELEQEPGTLTPLFPDNSIREAPYDSREHILGGTRAAADLLADFYAATTPLSFDMVRHVRGDEGRLAQLSFDLLIASAHGLSGGAGFRRGFVSFRSHAEAFLSWWPEAKGLRPAWDLHYVAHAKTLARHVRTVLHAVDTRPDPVGGSPFIHRWLDAAGPTLRRGAELIAKGELSMDPPGAGRSPERDEPVAELLRKSPFQSPRRPPGFVVDRSWFDQYRLVLDCTYLQLTRLGLPPVERYLLCHLAANTAEDLYGVMATDVLLPTPGELASTGGGAVRSGP</sequence>
<keyword evidence="4" id="KW-1185">Reference proteome</keyword>
<dbReference type="AlphaFoldDB" id="A0A345XJB8"/>
<evidence type="ECO:0000259" key="2">
    <source>
        <dbReference type="Pfam" id="PF14028"/>
    </source>
</evidence>
<gene>
    <name evidence="3" type="ORF">DVA86_02785</name>
</gene>
<dbReference type="KEGG" id="sarm:DVA86_02785"/>
<proteinExistence type="predicted"/>